<dbReference type="GO" id="GO:0005524">
    <property type="term" value="F:ATP binding"/>
    <property type="evidence" value="ECO:0007669"/>
    <property type="project" value="UniProtKB-KW"/>
</dbReference>
<feature type="compositionally biased region" description="Polar residues" evidence="11">
    <location>
        <begin position="757"/>
        <end position="767"/>
    </location>
</feature>
<feature type="region of interest" description="Disordered" evidence="11">
    <location>
        <begin position="360"/>
        <end position="379"/>
    </location>
</feature>
<dbReference type="InterPro" id="IPR036034">
    <property type="entry name" value="PDZ_sf"/>
</dbReference>
<feature type="region of interest" description="Disordered" evidence="11">
    <location>
        <begin position="406"/>
        <end position="433"/>
    </location>
</feature>
<keyword evidence="4" id="KW-0597">Phosphoprotein</keyword>
<evidence type="ECO:0000256" key="5">
    <source>
        <dbReference type="ARBA" id="ARBA00022679"/>
    </source>
</evidence>
<feature type="compositionally biased region" description="Low complexity" evidence="11">
    <location>
        <begin position="739"/>
        <end position="751"/>
    </location>
</feature>
<keyword evidence="6" id="KW-0547">Nucleotide-binding</keyword>
<dbReference type="PROSITE" id="PS00108">
    <property type="entry name" value="PROTEIN_KINASE_ST"/>
    <property type="match status" value="1"/>
</dbReference>
<comment type="catalytic activity">
    <reaction evidence="10">
        <text>L-seryl-[protein] + ATP = O-phospho-L-seryl-[protein] + ADP + H(+)</text>
        <dbReference type="Rhea" id="RHEA:17989"/>
        <dbReference type="Rhea" id="RHEA-COMP:9863"/>
        <dbReference type="Rhea" id="RHEA-COMP:11604"/>
        <dbReference type="ChEBI" id="CHEBI:15378"/>
        <dbReference type="ChEBI" id="CHEBI:29999"/>
        <dbReference type="ChEBI" id="CHEBI:30616"/>
        <dbReference type="ChEBI" id="CHEBI:83421"/>
        <dbReference type="ChEBI" id="CHEBI:456216"/>
        <dbReference type="EC" id="2.7.11.1"/>
    </reaction>
</comment>
<feature type="compositionally biased region" description="Polar residues" evidence="11">
    <location>
        <begin position="799"/>
        <end position="815"/>
    </location>
</feature>
<feature type="domain" description="AGC-kinase C-terminal" evidence="14">
    <location>
        <begin position="327"/>
        <end position="395"/>
    </location>
</feature>
<comment type="caution">
    <text evidence="15">The sequence shown here is derived from an EMBL/GenBank/DDBJ whole genome shotgun (WGS) entry which is preliminary data.</text>
</comment>
<dbReference type="SUPFAM" id="SSF56112">
    <property type="entry name" value="Protein kinase-like (PK-like)"/>
    <property type="match status" value="1"/>
</dbReference>
<dbReference type="EC" id="2.7.11.1" evidence="2"/>
<feature type="domain" description="Protein kinase" evidence="12">
    <location>
        <begin position="44"/>
        <end position="326"/>
    </location>
</feature>
<evidence type="ECO:0000256" key="9">
    <source>
        <dbReference type="ARBA" id="ARBA00047899"/>
    </source>
</evidence>
<comment type="similarity">
    <text evidence="1">Belongs to the protein kinase superfamily. AGC Ser/Thr protein kinase family.</text>
</comment>
<sequence length="931" mass="105183">MCEDDLVPYIMRQLNSDLTIVEEKTQSEKADKAQEAKQPCESDFTAIKTISKGAYGIVLLVRYKGTNRKFAMKKISKQRMVQKKLVPQVYAERDILSLAENPFIVSLLCTFSTKKHYCLVMEYVEGGDVASLIEKVGTLPVDMARMYFSEAVLALEYVHSYGIVHRDLKPDNMLITSEGHIKLTDFGLSKIGLVTFTATLLEDNIRSRLTENHFKESTVWGTPDYIAPEVILGLEYDKAVDWWSMGVILYEMLEYFKPFKANTVDELFDIITNEAYELTWVDEELVERPPKAAEDLIKKLLTYQPKKRLGSTEQGGIEAVKSHPFFNGLDWNNLLRIKAEFVPQLEGEYDTSYFDTREERYPDDYESDVGEEETTGEPGYTRFATTSIRFSRLLENEDLDEYGDLTIAPCPPSYPKQESKGLIDSPSEKSLPDLMILSDKDDEKSTEDEGLKHVDDEELVKLLSPSNQRPDSLFPCNTPTDSEQDIHSLDIIYLPRTSKANNIAMLSASEPELSYVCPESNTTDLDRVDEIEPPVRYRSHTKSTSSTQLEEMTLKPHPPVTFSSKSPRLKRRPRVSKSKPSNIPSPSSPHCQRRRFSDDIHSKQIEVEKCQNEFGFAVRGIRVYMKNSNNFQTDHLATRIVEGGPADGGGLKENDLITHINKEEIRGYSHNQVAALLAHNKKVLLTIIPLHESSIQKDFKKKESADLVRISKKSKLLKDLFHTKKKKGSFFKINFPLSHKTSSASSTSSEKSGSHNRVPSFTSSVSNVTSPIAHGSPVHMMKTYHKKRPTPVSPLARTPSPSSLYRSTSLNLSQQKDNHLMPPTQQTGVRVTPSKRNKTIHPTMRMHNIHSDSHSRVSRSRSQTNSDLKDAHQHTSSLDCSLPLAPNSHSPVATPRQQSPEAQTVLSRPRSATSHAKSPQRHSHPVYFSNL</sequence>
<dbReference type="InterPro" id="IPR041489">
    <property type="entry name" value="PDZ_6"/>
</dbReference>
<evidence type="ECO:0000259" key="13">
    <source>
        <dbReference type="PROSITE" id="PS50106"/>
    </source>
</evidence>
<keyword evidence="3" id="KW-0723">Serine/threonine-protein kinase</keyword>
<feature type="domain" description="PDZ" evidence="13">
    <location>
        <begin position="604"/>
        <end position="692"/>
    </location>
</feature>
<dbReference type="InterPro" id="IPR000961">
    <property type="entry name" value="AGC-kinase_C"/>
</dbReference>
<organism evidence="15 16">
    <name type="scientific">Oopsacas minuta</name>
    <dbReference type="NCBI Taxonomy" id="111878"/>
    <lineage>
        <taxon>Eukaryota</taxon>
        <taxon>Metazoa</taxon>
        <taxon>Porifera</taxon>
        <taxon>Hexactinellida</taxon>
        <taxon>Hexasterophora</taxon>
        <taxon>Lyssacinosida</taxon>
        <taxon>Leucopsacidae</taxon>
        <taxon>Oopsacas</taxon>
    </lineage>
</organism>
<evidence type="ECO:0000256" key="8">
    <source>
        <dbReference type="ARBA" id="ARBA00022840"/>
    </source>
</evidence>
<dbReference type="FunFam" id="1.10.510.10:FF:000024">
    <property type="entry name" value="Probable serine/threonine-protein kinase cot-1"/>
    <property type="match status" value="1"/>
</dbReference>
<proteinExistence type="inferred from homology"/>
<accession>A0AAV7K7G8</accession>
<dbReference type="Gene3D" id="1.10.510.10">
    <property type="entry name" value="Transferase(Phosphotransferase) domain 1"/>
    <property type="match status" value="1"/>
</dbReference>
<dbReference type="EMBL" id="JAKMXF010000133">
    <property type="protein sequence ID" value="KAI6656885.1"/>
    <property type="molecule type" value="Genomic_DNA"/>
</dbReference>
<feature type="region of interest" description="Disordered" evidence="11">
    <location>
        <begin position="530"/>
        <end position="595"/>
    </location>
</feature>
<dbReference type="PROSITE" id="PS50011">
    <property type="entry name" value="PROTEIN_KINASE_DOM"/>
    <property type="match status" value="1"/>
</dbReference>
<feature type="compositionally biased region" description="Polar residues" evidence="11">
    <location>
        <begin position="887"/>
        <end position="917"/>
    </location>
</feature>
<evidence type="ECO:0000259" key="14">
    <source>
        <dbReference type="PROSITE" id="PS51285"/>
    </source>
</evidence>
<evidence type="ECO:0000256" key="4">
    <source>
        <dbReference type="ARBA" id="ARBA00022553"/>
    </source>
</evidence>
<dbReference type="PROSITE" id="PS50106">
    <property type="entry name" value="PDZ"/>
    <property type="match status" value="1"/>
</dbReference>
<evidence type="ECO:0000256" key="11">
    <source>
        <dbReference type="SAM" id="MobiDB-lite"/>
    </source>
</evidence>
<evidence type="ECO:0000256" key="3">
    <source>
        <dbReference type="ARBA" id="ARBA00022527"/>
    </source>
</evidence>
<feature type="compositionally biased region" description="Low complexity" evidence="11">
    <location>
        <begin position="578"/>
        <end position="589"/>
    </location>
</feature>
<dbReference type="PANTHER" id="PTHR24356">
    <property type="entry name" value="SERINE/THREONINE-PROTEIN KINASE"/>
    <property type="match status" value="1"/>
</dbReference>
<dbReference type="Proteomes" id="UP001165289">
    <property type="component" value="Unassembled WGS sequence"/>
</dbReference>
<dbReference type="InterPro" id="IPR011009">
    <property type="entry name" value="Kinase-like_dom_sf"/>
</dbReference>
<evidence type="ECO:0000256" key="10">
    <source>
        <dbReference type="ARBA" id="ARBA00048679"/>
    </source>
</evidence>
<dbReference type="SMART" id="SM00228">
    <property type="entry name" value="PDZ"/>
    <property type="match status" value="1"/>
</dbReference>
<comment type="catalytic activity">
    <reaction evidence="9">
        <text>L-threonyl-[protein] + ATP = O-phospho-L-threonyl-[protein] + ADP + H(+)</text>
        <dbReference type="Rhea" id="RHEA:46608"/>
        <dbReference type="Rhea" id="RHEA-COMP:11060"/>
        <dbReference type="Rhea" id="RHEA-COMP:11605"/>
        <dbReference type="ChEBI" id="CHEBI:15378"/>
        <dbReference type="ChEBI" id="CHEBI:30013"/>
        <dbReference type="ChEBI" id="CHEBI:30616"/>
        <dbReference type="ChEBI" id="CHEBI:61977"/>
        <dbReference type="ChEBI" id="CHEBI:456216"/>
        <dbReference type="EC" id="2.7.11.1"/>
    </reaction>
</comment>
<dbReference type="Gene3D" id="2.30.42.10">
    <property type="match status" value="1"/>
</dbReference>
<reference evidence="15 16" key="1">
    <citation type="journal article" date="2023" name="BMC Biol.">
        <title>The compact genome of the sponge Oopsacas minuta (Hexactinellida) is lacking key metazoan core genes.</title>
        <authorList>
            <person name="Santini S."/>
            <person name="Schenkelaars Q."/>
            <person name="Jourda C."/>
            <person name="Duchesne M."/>
            <person name="Belahbib H."/>
            <person name="Rocher C."/>
            <person name="Selva M."/>
            <person name="Riesgo A."/>
            <person name="Vervoort M."/>
            <person name="Leys S.P."/>
            <person name="Kodjabachian L."/>
            <person name="Le Bivic A."/>
            <person name="Borchiellini C."/>
            <person name="Claverie J.M."/>
            <person name="Renard E."/>
        </authorList>
    </citation>
    <scope>NUCLEOTIDE SEQUENCE [LARGE SCALE GENOMIC DNA]</scope>
    <source>
        <strain evidence="15">SPO-2</strain>
    </source>
</reference>
<dbReference type="PANTHER" id="PTHR24356:SF414">
    <property type="entry name" value="NON-SPECIFIC SERINE_THREONINE PROTEIN KINASE"/>
    <property type="match status" value="1"/>
</dbReference>
<dbReference type="SMART" id="SM00133">
    <property type="entry name" value="S_TK_X"/>
    <property type="match status" value="1"/>
</dbReference>
<dbReference type="SUPFAM" id="SSF50156">
    <property type="entry name" value="PDZ domain-like"/>
    <property type="match status" value="1"/>
</dbReference>
<keyword evidence="7 15" id="KW-0418">Kinase</keyword>
<dbReference type="InterPro" id="IPR001478">
    <property type="entry name" value="PDZ"/>
</dbReference>
<dbReference type="Pfam" id="PF00069">
    <property type="entry name" value="Pkinase"/>
    <property type="match status" value="1"/>
</dbReference>
<keyword evidence="8" id="KW-0067">ATP-binding</keyword>
<evidence type="ECO:0000256" key="2">
    <source>
        <dbReference type="ARBA" id="ARBA00012513"/>
    </source>
</evidence>
<dbReference type="Pfam" id="PF17820">
    <property type="entry name" value="PDZ_6"/>
    <property type="match status" value="1"/>
</dbReference>
<keyword evidence="5" id="KW-0808">Transferase</keyword>
<name>A0AAV7K7G8_9METZ</name>
<dbReference type="InterPro" id="IPR050236">
    <property type="entry name" value="Ser_Thr_kinase_AGC"/>
</dbReference>
<keyword evidence="16" id="KW-1185">Reference proteome</keyword>
<feature type="compositionally biased region" description="Acidic residues" evidence="11">
    <location>
        <begin position="364"/>
        <end position="375"/>
    </location>
</feature>
<feature type="compositionally biased region" description="Basic residues" evidence="11">
    <location>
        <begin position="567"/>
        <end position="577"/>
    </location>
</feature>
<evidence type="ECO:0000256" key="6">
    <source>
        <dbReference type="ARBA" id="ARBA00022741"/>
    </source>
</evidence>
<evidence type="ECO:0000256" key="7">
    <source>
        <dbReference type="ARBA" id="ARBA00022777"/>
    </source>
</evidence>
<dbReference type="GO" id="GO:0004674">
    <property type="term" value="F:protein serine/threonine kinase activity"/>
    <property type="evidence" value="ECO:0007669"/>
    <property type="project" value="UniProtKB-KW"/>
</dbReference>
<dbReference type="InterPro" id="IPR000719">
    <property type="entry name" value="Prot_kinase_dom"/>
</dbReference>
<dbReference type="Gene3D" id="3.30.200.20">
    <property type="entry name" value="Phosphorylase Kinase, domain 1"/>
    <property type="match status" value="1"/>
</dbReference>
<dbReference type="PROSITE" id="PS51285">
    <property type="entry name" value="AGC_KINASE_CTER"/>
    <property type="match status" value="1"/>
</dbReference>
<evidence type="ECO:0000256" key="1">
    <source>
        <dbReference type="ARBA" id="ARBA00009903"/>
    </source>
</evidence>
<dbReference type="AlphaFoldDB" id="A0AAV7K7G8"/>
<feature type="compositionally biased region" description="Basic and acidic residues" evidence="11">
    <location>
        <begin position="417"/>
        <end position="431"/>
    </location>
</feature>
<dbReference type="GO" id="GO:0007010">
    <property type="term" value="P:cytoskeleton organization"/>
    <property type="evidence" value="ECO:0007669"/>
    <property type="project" value="UniProtKB-ARBA"/>
</dbReference>
<evidence type="ECO:0000313" key="15">
    <source>
        <dbReference type="EMBL" id="KAI6656885.1"/>
    </source>
</evidence>
<evidence type="ECO:0000259" key="12">
    <source>
        <dbReference type="PROSITE" id="PS50011"/>
    </source>
</evidence>
<feature type="region of interest" description="Disordered" evidence="11">
    <location>
        <begin position="739"/>
        <end position="767"/>
    </location>
</feature>
<protein>
    <recommendedName>
        <fullName evidence="2">non-specific serine/threonine protein kinase</fullName>
        <ecNumber evidence="2">2.7.11.1</ecNumber>
    </recommendedName>
</protein>
<dbReference type="InterPro" id="IPR008271">
    <property type="entry name" value="Ser/Thr_kinase_AS"/>
</dbReference>
<dbReference type="GO" id="GO:0035556">
    <property type="term" value="P:intracellular signal transduction"/>
    <property type="evidence" value="ECO:0007669"/>
    <property type="project" value="TreeGrafter"/>
</dbReference>
<gene>
    <name evidence="15" type="ORF">LOD99_16187</name>
</gene>
<evidence type="ECO:0000313" key="16">
    <source>
        <dbReference type="Proteomes" id="UP001165289"/>
    </source>
</evidence>
<feature type="region of interest" description="Disordered" evidence="11">
    <location>
        <begin position="785"/>
        <end position="931"/>
    </location>
</feature>
<dbReference type="SMART" id="SM00220">
    <property type="entry name" value="S_TKc"/>
    <property type="match status" value="1"/>
</dbReference>